<protein>
    <submittedName>
        <fullName evidence="1">Uncharacterized protein</fullName>
    </submittedName>
</protein>
<sequence length="145" mass="16333">MNNNKCLNCGGELPPPSKHSRNDARKYCSWECRDAYYKKKYHLFNPYKGTSSGTTGAISELRVAVDLLSKGFNVFRSLSPNSPCDLAVLKNGRLRRIEVRTTFLGTSGKPNSAVNKKDDLSNIDHYAFVTPEKIIYEPEIKGEDR</sequence>
<dbReference type="Gene3D" id="3.40.1350.10">
    <property type="match status" value="1"/>
</dbReference>
<name>A0A6M3IQ58_9ZZZZ</name>
<dbReference type="GO" id="GO:0003676">
    <property type="term" value="F:nucleic acid binding"/>
    <property type="evidence" value="ECO:0007669"/>
    <property type="project" value="InterPro"/>
</dbReference>
<proteinExistence type="predicted"/>
<dbReference type="InterPro" id="IPR011856">
    <property type="entry name" value="tRNA_endonuc-like_dom_sf"/>
</dbReference>
<accession>A0A6M3IQ58</accession>
<evidence type="ECO:0000313" key="1">
    <source>
        <dbReference type="EMBL" id="QJA59700.1"/>
    </source>
</evidence>
<dbReference type="EMBL" id="MT141381">
    <property type="protein sequence ID" value="QJA59700.1"/>
    <property type="molecule type" value="Genomic_DNA"/>
</dbReference>
<organism evidence="1">
    <name type="scientific">viral metagenome</name>
    <dbReference type="NCBI Taxonomy" id="1070528"/>
    <lineage>
        <taxon>unclassified sequences</taxon>
        <taxon>metagenomes</taxon>
        <taxon>organismal metagenomes</taxon>
    </lineage>
</organism>
<dbReference type="AlphaFoldDB" id="A0A6M3IQ58"/>
<reference evidence="1" key="1">
    <citation type="submission" date="2020-03" db="EMBL/GenBank/DDBJ databases">
        <title>The deep terrestrial virosphere.</title>
        <authorList>
            <person name="Holmfeldt K."/>
            <person name="Nilsson E."/>
            <person name="Simone D."/>
            <person name="Lopez-Fernandez M."/>
            <person name="Wu X."/>
            <person name="de Brujin I."/>
            <person name="Lundin D."/>
            <person name="Andersson A."/>
            <person name="Bertilsson S."/>
            <person name="Dopson M."/>
        </authorList>
    </citation>
    <scope>NUCLEOTIDE SEQUENCE</scope>
    <source>
        <strain evidence="1">MM415B01245</strain>
    </source>
</reference>
<gene>
    <name evidence="1" type="ORF">MM415B01245_0012</name>
</gene>